<evidence type="ECO:0000256" key="9">
    <source>
        <dbReference type="SAM" id="Phobius"/>
    </source>
</evidence>
<evidence type="ECO:0000256" key="1">
    <source>
        <dbReference type="ARBA" id="ARBA00009063"/>
    </source>
</evidence>
<evidence type="ECO:0000259" key="10">
    <source>
        <dbReference type="PROSITE" id="PS50192"/>
    </source>
</evidence>
<keyword evidence="5 9" id="KW-1133">Transmembrane helix</keyword>
<dbReference type="GO" id="GO:0006906">
    <property type="term" value="P:vesicle fusion"/>
    <property type="evidence" value="ECO:0000318"/>
    <property type="project" value="GO_Central"/>
</dbReference>
<sequence length="246" mass="27973">MSSAQDPFYIVKEEIQESIDKLLSTFHQWERASSDPEDKMQLTKELVAGCDSIEWQVDELDKTIAVAARDPSWYGIDEVELEKRKRWTSTARVQVGNVKKAIIAGKEVISNGTTSINGMHRELMRLQNSRQTDRSNPYAQDNDNFIQSESDRQMLLIKQQDEELDELSASVERIGGVGLTIHEELLAQEKIIGDLGMEMDSTSNRLDFVQKKVAMVMKKASAKGQIMMILFLIVLFIILFVLVFLT</sequence>
<organism evidence="11 12">
    <name type="scientific">Manihot esculenta</name>
    <name type="common">Cassava</name>
    <name type="synonym">Jatropha manihot</name>
    <dbReference type="NCBI Taxonomy" id="3983"/>
    <lineage>
        <taxon>Eukaryota</taxon>
        <taxon>Viridiplantae</taxon>
        <taxon>Streptophyta</taxon>
        <taxon>Embryophyta</taxon>
        <taxon>Tracheophyta</taxon>
        <taxon>Spermatophyta</taxon>
        <taxon>Magnoliopsida</taxon>
        <taxon>eudicotyledons</taxon>
        <taxon>Gunneridae</taxon>
        <taxon>Pentapetalae</taxon>
        <taxon>rosids</taxon>
        <taxon>fabids</taxon>
        <taxon>Malpighiales</taxon>
        <taxon>Euphorbiaceae</taxon>
        <taxon>Crotonoideae</taxon>
        <taxon>Manihoteae</taxon>
        <taxon>Manihot</taxon>
    </lineage>
</organism>
<dbReference type="OrthoDB" id="546861at2759"/>
<dbReference type="Pfam" id="PF05739">
    <property type="entry name" value="SNARE"/>
    <property type="match status" value="1"/>
</dbReference>
<dbReference type="GO" id="GO:0048193">
    <property type="term" value="P:Golgi vesicle transport"/>
    <property type="evidence" value="ECO:0007669"/>
    <property type="project" value="InterPro"/>
</dbReference>
<dbReference type="GO" id="GO:0048278">
    <property type="term" value="P:vesicle docking"/>
    <property type="evidence" value="ECO:0000318"/>
    <property type="project" value="GO_Central"/>
</dbReference>
<keyword evidence="3 9" id="KW-0812">Transmembrane</keyword>
<dbReference type="EMBL" id="CM004395">
    <property type="protein sequence ID" value="OAY40672.1"/>
    <property type="molecule type" value="Genomic_DNA"/>
</dbReference>
<dbReference type="STRING" id="3983.A0A2C9V7T1"/>
<dbReference type="PANTHER" id="PTHR12791">
    <property type="entry name" value="GOLGI SNARE BET1-RELATED"/>
    <property type="match status" value="1"/>
</dbReference>
<evidence type="ECO:0000313" key="11">
    <source>
        <dbReference type="EMBL" id="OAY40672.1"/>
    </source>
</evidence>
<keyword evidence="7 9" id="KW-0472">Membrane</keyword>
<dbReference type="FunFam" id="1.20.58.90:FF:000004">
    <property type="entry name" value="Syntaxin 10"/>
    <property type="match status" value="1"/>
</dbReference>
<dbReference type="OMA" id="EHDPYRF"/>
<dbReference type="SMART" id="SM00397">
    <property type="entry name" value="t_SNARE"/>
    <property type="match status" value="1"/>
</dbReference>
<feature type="domain" description="T-SNARE coiled-coil homology" evidence="10">
    <location>
        <begin position="154"/>
        <end position="216"/>
    </location>
</feature>
<keyword evidence="12" id="KW-1185">Reference proteome</keyword>
<name>A0A2C9V7T1_MANES</name>
<dbReference type="InterPro" id="IPR000727">
    <property type="entry name" value="T_SNARE_dom"/>
</dbReference>
<dbReference type="Gramene" id="Manes.09G040400.1.v8.1">
    <property type="protein sequence ID" value="Manes.09G040400.1.v8.1.CDS"/>
    <property type="gene ID" value="Manes.09G040400.v8.1"/>
</dbReference>
<evidence type="ECO:0000256" key="6">
    <source>
        <dbReference type="ARBA" id="ARBA00023034"/>
    </source>
</evidence>
<dbReference type="GO" id="GO:0012505">
    <property type="term" value="C:endomembrane system"/>
    <property type="evidence" value="ECO:0000318"/>
    <property type="project" value="GO_Central"/>
</dbReference>
<dbReference type="SUPFAM" id="SSF58038">
    <property type="entry name" value="SNARE fusion complex"/>
    <property type="match status" value="1"/>
</dbReference>
<dbReference type="Gene3D" id="1.20.58.90">
    <property type="match status" value="1"/>
</dbReference>
<dbReference type="GO" id="GO:0031201">
    <property type="term" value="C:SNARE complex"/>
    <property type="evidence" value="ECO:0000318"/>
    <property type="project" value="GO_Central"/>
</dbReference>
<protein>
    <recommendedName>
        <fullName evidence="10">t-SNARE coiled-coil homology domain-containing protein</fullName>
    </recommendedName>
</protein>
<evidence type="ECO:0000256" key="8">
    <source>
        <dbReference type="ARBA" id="ARBA00037801"/>
    </source>
</evidence>
<keyword evidence="4" id="KW-0653">Protein transport</keyword>
<dbReference type="CDD" id="cd15841">
    <property type="entry name" value="SNARE_Qc"/>
    <property type="match status" value="1"/>
</dbReference>
<evidence type="ECO:0000313" key="12">
    <source>
        <dbReference type="Proteomes" id="UP000091857"/>
    </source>
</evidence>
<evidence type="ECO:0000256" key="2">
    <source>
        <dbReference type="ARBA" id="ARBA00022448"/>
    </source>
</evidence>
<dbReference type="FunFam" id="1.20.5.110:FF:000034">
    <property type="entry name" value="syntaxin-61 isoform X1"/>
    <property type="match status" value="1"/>
</dbReference>
<reference evidence="12" key="1">
    <citation type="journal article" date="2016" name="Nat. Biotechnol.">
        <title>Sequencing wild and cultivated cassava and related species reveals extensive interspecific hybridization and genetic diversity.</title>
        <authorList>
            <person name="Bredeson J.V."/>
            <person name="Lyons J.B."/>
            <person name="Prochnik S.E."/>
            <person name="Wu G.A."/>
            <person name="Ha C.M."/>
            <person name="Edsinger-Gonzales E."/>
            <person name="Grimwood J."/>
            <person name="Schmutz J."/>
            <person name="Rabbi I.Y."/>
            <person name="Egesi C."/>
            <person name="Nauluvula P."/>
            <person name="Lebot V."/>
            <person name="Ndunguru J."/>
            <person name="Mkamilo G."/>
            <person name="Bart R.S."/>
            <person name="Setter T.L."/>
            <person name="Gleadow R.M."/>
            <person name="Kulakow P."/>
            <person name="Ferguson M.E."/>
            <person name="Rounsley S."/>
            <person name="Rokhsar D.S."/>
        </authorList>
    </citation>
    <scope>NUCLEOTIDE SEQUENCE [LARGE SCALE GENOMIC DNA]</scope>
    <source>
        <strain evidence="12">cv. AM560-2</strain>
    </source>
</reference>
<keyword evidence="6" id="KW-0333">Golgi apparatus</keyword>
<feature type="transmembrane region" description="Helical" evidence="9">
    <location>
        <begin position="226"/>
        <end position="245"/>
    </location>
</feature>
<evidence type="ECO:0000256" key="5">
    <source>
        <dbReference type="ARBA" id="ARBA00022989"/>
    </source>
</evidence>
<evidence type="ECO:0000256" key="4">
    <source>
        <dbReference type="ARBA" id="ARBA00022927"/>
    </source>
</evidence>
<accession>A0A2C9V7T1</accession>
<keyword evidence="2" id="KW-0813">Transport</keyword>
<dbReference type="CDD" id="cd21445">
    <property type="entry name" value="SNARE_NTD_AtSYP61-like"/>
    <property type="match status" value="1"/>
</dbReference>
<dbReference type="AlphaFoldDB" id="A0A2C9V7T1"/>
<dbReference type="GO" id="GO:0005794">
    <property type="term" value="C:Golgi apparatus"/>
    <property type="evidence" value="ECO:0007669"/>
    <property type="project" value="UniProtKB-SubCell"/>
</dbReference>
<comment type="subcellular location">
    <subcellularLocation>
        <location evidence="8">Golgi apparatus</location>
        <location evidence="8">trans-Golgi network membrane</location>
        <topology evidence="8">Single-pass type IV membrane protein</topology>
    </subcellularLocation>
</comment>
<dbReference type="PROSITE" id="PS50192">
    <property type="entry name" value="T_SNARE"/>
    <property type="match status" value="1"/>
</dbReference>
<dbReference type="InterPro" id="IPR015260">
    <property type="entry name" value="Syntaxin-6/10/61_N"/>
</dbReference>
<comment type="similarity">
    <text evidence="1">Belongs to the syntaxin family.</text>
</comment>
<dbReference type="SUPFAM" id="SSF47661">
    <property type="entry name" value="t-snare proteins"/>
    <property type="match status" value="1"/>
</dbReference>
<dbReference type="Proteomes" id="UP000091857">
    <property type="component" value="Chromosome 9"/>
</dbReference>
<dbReference type="Gene3D" id="1.20.5.110">
    <property type="match status" value="1"/>
</dbReference>
<evidence type="ECO:0000256" key="3">
    <source>
        <dbReference type="ARBA" id="ARBA00022692"/>
    </source>
</evidence>
<evidence type="ECO:0000256" key="7">
    <source>
        <dbReference type="ARBA" id="ARBA00023136"/>
    </source>
</evidence>
<gene>
    <name evidence="11" type="ORF">MANES_09G040400v8</name>
</gene>
<comment type="caution">
    <text evidence="11">The sequence shown here is derived from an EMBL/GenBank/DDBJ whole genome shotgun (WGS) entry which is preliminary data.</text>
</comment>
<dbReference type="GO" id="GO:0005484">
    <property type="term" value="F:SNAP receptor activity"/>
    <property type="evidence" value="ECO:0000318"/>
    <property type="project" value="GO_Central"/>
</dbReference>
<dbReference type="GO" id="GO:0000149">
    <property type="term" value="F:SNARE binding"/>
    <property type="evidence" value="ECO:0000318"/>
    <property type="project" value="GO_Central"/>
</dbReference>
<dbReference type="Pfam" id="PF09177">
    <property type="entry name" value="STX6_10_61_N"/>
    <property type="match status" value="1"/>
</dbReference>
<proteinExistence type="inferred from homology"/>
<dbReference type="InterPro" id="IPR010989">
    <property type="entry name" value="SNARE"/>
</dbReference>
<dbReference type="GO" id="GO:0006886">
    <property type="term" value="P:intracellular protein transport"/>
    <property type="evidence" value="ECO:0000318"/>
    <property type="project" value="GO_Central"/>
</dbReference>